<keyword evidence="3" id="KW-1185">Reference proteome</keyword>
<evidence type="ECO:0000259" key="1">
    <source>
        <dbReference type="Pfam" id="PF13454"/>
    </source>
</evidence>
<name>A0ABT3GHX5_9BACT</name>
<comment type="caution">
    <text evidence="2">The sequence shown here is derived from an EMBL/GenBank/DDBJ whole genome shotgun (WGS) entry which is preliminary data.</text>
</comment>
<protein>
    <submittedName>
        <fullName evidence="2">FAD/NAD(P)-binding protein</fullName>
    </submittedName>
</protein>
<dbReference type="InterPro" id="IPR038732">
    <property type="entry name" value="HpyO/CreE_NAD-binding"/>
</dbReference>
<sequence>MASDSETSLDAPASPRFDVAIIGAGFSGSMLAVHLSQAESPPRVALIERTPAFGPGLAYGAAAPEHLLNVPAGKMSAFPDRPHHFLEWARTTDPTIGPGAFLPRVVYGKYLQHLVAQAALRTQNLQFINGEAIDVEALPAGGVRIHFAGGGILEANDVILAWGNLPPTTPASADPQGPGDSETRVLQNPWSGQARAALAKPGEVLIIGAGLTCLDLLVTAKKIGRTAPIHVLSRHGLFPQAHRASSPRRSFLDPDQLPKNIRLLFRHVRAEIALAATKGMDWRAVVDSLRPHTQAIWIALPREQRRRFLRHVRSLWETLRHRAAPEIRAVKDELEASGQLIRHSGRLESIQPLPDGVEVIYRPRGSSVAQRLKVGVVINATGPEVNPERGQSQLLKNLIARGLTTPDPLGLGIEVTRLAGEGADPLHTVGSLRKGSLWESTAVPELRVQAAELARQLLAARDATATGATSAAGHLWIFEI</sequence>
<dbReference type="InterPro" id="IPR036188">
    <property type="entry name" value="FAD/NAD-bd_sf"/>
</dbReference>
<dbReference type="Proteomes" id="UP001320876">
    <property type="component" value="Unassembled WGS sequence"/>
</dbReference>
<dbReference type="PANTHER" id="PTHR40254:SF1">
    <property type="entry name" value="BLR0577 PROTEIN"/>
    <property type="match status" value="1"/>
</dbReference>
<dbReference type="SUPFAM" id="SSF51905">
    <property type="entry name" value="FAD/NAD(P)-binding domain"/>
    <property type="match status" value="2"/>
</dbReference>
<dbReference type="Gene3D" id="3.50.50.60">
    <property type="entry name" value="FAD/NAD(P)-binding domain"/>
    <property type="match status" value="1"/>
</dbReference>
<dbReference type="PRINTS" id="PR00368">
    <property type="entry name" value="FADPNR"/>
</dbReference>
<organism evidence="2 3">
    <name type="scientific">Luteolibacter arcticus</name>
    <dbReference type="NCBI Taxonomy" id="1581411"/>
    <lineage>
        <taxon>Bacteria</taxon>
        <taxon>Pseudomonadati</taxon>
        <taxon>Verrucomicrobiota</taxon>
        <taxon>Verrucomicrobiia</taxon>
        <taxon>Verrucomicrobiales</taxon>
        <taxon>Verrucomicrobiaceae</taxon>
        <taxon>Luteolibacter</taxon>
    </lineage>
</organism>
<gene>
    <name evidence="2" type="ORF">OKA05_11150</name>
</gene>
<dbReference type="Pfam" id="PF13454">
    <property type="entry name" value="NAD_binding_9"/>
    <property type="match status" value="1"/>
</dbReference>
<dbReference type="EMBL" id="JAPDDT010000004">
    <property type="protein sequence ID" value="MCW1923111.1"/>
    <property type="molecule type" value="Genomic_DNA"/>
</dbReference>
<proteinExistence type="predicted"/>
<dbReference type="RefSeq" id="WP_264487220.1">
    <property type="nucleotide sequence ID" value="NZ_JAPDDT010000004.1"/>
</dbReference>
<reference evidence="2 3" key="1">
    <citation type="submission" date="2022-10" db="EMBL/GenBank/DDBJ databases">
        <title>Luteolibacter arcticus strain CCTCC AB 2014275, whole genome shotgun sequencing project.</title>
        <authorList>
            <person name="Zhao G."/>
            <person name="Shen L."/>
        </authorList>
    </citation>
    <scope>NUCLEOTIDE SEQUENCE [LARGE SCALE GENOMIC DNA]</scope>
    <source>
        <strain evidence="2 3">CCTCC AB 2014275</strain>
    </source>
</reference>
<feature type="domain" description="FAD-dependent urate hydroxylase HpyO/Asp monooxygenase CreE-like FAD/NAD(P)-binding" evidence="1">
    <location>
        <begin position="20"/>
        <end position="164"/>
    </location>
</feature>
<dbReference type="InterPro" id="IPR052189">
    <property type="entry name" value="L-asp_N-monooxygenase_NS-form"/>
</dbReference>
<accession>A0ABT3GHX5</accession>
<evidence type="ECO:0000313" key="2">
    <source>
        <dbReference type="EMBL" id="MCW1923111.1"/>
    </source>
</evidence>
<dbReference type="PANTHER" id="PTHR40254">
    <property type="entry name" value="BLR0577 PROTEIN"/>
    <property type="match status" value="1"/>
</dbReference>
<evidence type="ECO:0000313" key="3">
    <source>
        <dbReference type="Proteomes" id="UP001320876"/>
    </source>
</evidence>